<keyword evidence="1" id="KW-0732">Signal</keyword>
<dbReference type="RefSeq" id="WP_200400779.1">
    <property type="nucleotide sequence ID" value="NZ_CP066831.1"/>
</dbReference>
<dbReference type="Proteomes" id="UP000595636">
    <property type="component" value="Chromosome"/>
</dbReference>
<accession>A0A7T7RGN2</accession>
<name>A0A7T7RGN2_9ACTN</name>
<evidence type="ECO:0000313" key="4">
    <source>
        <dbReference type="Proteomes" id="UP000595636"/>
    </source>
</evidence>
<organism evidence="3 4">
    <name type="scientific">Streptomyces liliifuscus</name>
    <dbReference type="NCBI Taxonomy" id="2797636"/>
    <lineage>
        <taxon>Bacteria</taxon>
        <taxon>Bacillati</taxon>
        <taxon>Actinomycetota</taxon>
        <taxon>Actinomycetes</taxon>
        <taxon>Kitasatosporales</taxon>
        <taxon>Streptomycetaceae</taxon>
        <taxon>Streptomyces</taxon>
    </lineage>
</organism>
<dbReference type="GO" id="GO:0004527">
    <property type="term" value="F:exonuclease activity"/>
    <property type="evidence" value="ECO:0007669"/>
    <property type="project" value="UniProtKB-KW"/>
</dbReference>
<dbReference type="InterPro" id="IPR005135">
    <property type="entry name" value="Endo/exonuclease/phosphatase"/>
</dbReference>
<dbReference type="GO" id="GO:0004519">
    <property type="term" value="F:endonuclease activity"/>
    <property type="evidence" value="ECO:0007669"/>
    <property type="project" value="UniProtKB-KW"/>
</dbReference>
<reference evidence="3 4" key="1">
    <citation type="submission" date="2020-12" db="EMBL/GenBank/DDBJ databases">
        <title>A novel species.</title>
        <authorList>
            <person name="Li K."/>
        </authorList>
    </citation>
    <scope>NUCLEOTIDE SEQUENCE [LARGE SCALE GENOMIC DNA]</scope>
    <source>
        <strain evidence="3 4">ZYC-3</strain>
    </source>
</reference>
<keyword evidence="4" id="KW-1185">Reference proteome</keyword>
<dbReference type="SUPFAM" id="SSF56219">
    <property type="entry name" value="DNase I-like"/>
    <property type="match status" value="1"/>
</dbReference>
<dbReference type="Gene3D" id="3.60.10.10">
    <property type="entry name" value="Endonuclease/exonuclease/phosphatase"/>
    <property type="match status" value="1"/>
</dbReference>
<proteinExistence type="predicted"/>
<dbReference type="AlphaFoldDB" id="A0A7T7RGN2"/>
<feature type="domain" description="Endonuclease/exonuclease/phosphatase" evidence="2">
    <location>
        <begin position="55"/>
        <end position="292"/>
    </location>
</feature>
<keyword evidence="3" id="KW-0255">Endonuclease</keyword>
<feature type="chain" id="PRO_5038370828" evidence="1">
    <location>
        <begin position="33"/>
        <end position="304"/>
    </location>
</feature>
<sequence length="304" mass="32409">MTTRRTRRRGGARAIVLALLCVLVALPAGSGATPDAAAAPEVAARANVTPGHYVGTFNIYGNIGHRGDAGDWIKEEADAIRAVGRGDMGRWLFIGLQEVCEAQGERFARELGLRSAFIDTGTDCADGQPYGNAILFHSATRILPPALLPNTDNRGGERGIICAVVRAAGHQGPTGPQVTACSTHLTVGETKDREREAQAAFIRRGWKPDGTHPLGTDGPLVIAGDLNAAPDAPELDVMYDGIEASGPRESEPPYAFPTYEDGRKLDYLFVWGARGAARWADTGTRPTAHSDHDFYYSELSMGIG</sequence>
<dbReference type="Pfam" id="PF03372">
    <property type="entry name" value="Exo_endo_phos"/>
    <property type="match status" value="1"/>
</dbReference>
<keyword evidence="3" id="KW-0540">Nuclease</keyword>
<evidence type="ECO:0000259" key="2">
    <source>
        <dbReference type="Pfam" id="PF03372"/>
    </source>
</evidence>
<evidence type="ECO:0000313" key="3">
    <source>
        <dbReference type="EMBL" id="QQM45944.1"/>
    </source>
</evidence>
<dbReference type="EMBL" id="CP066831">
    <property type="protein sequence ID" value="QQM45944.1"/>
    <property type="molecule type" value="Genomic_DNA"/>
</dbReference>
<dbReference type="KEGG" id="slf:JEQ17_45395"/>
<gene>
    <name evidence="3" type="ORF">JEQ17_45395</name>
</gene>
<dbReference type="InterPro" id="IPR036691">
    <property type="entry name" value="Endo/exonu/phosph_ase_sf"/>
</dbReference>
<protein>
    <submittedName>
        <fullName evidence="3">Endonuclease/exonuclease/phosphatase family protein</fullName>
    </submittedName>
</protein>
<feature type="signal peptide" evidence="1">
    <location>
        <begin position="1"/>
        <end position="32"/>
    </location>
</feature>
<keyword evidence="3" id="KW-0269">Exonuclease</keyword>
<evidence type="ECO:0000256" key="1">
    <source>
        <dbReference type="SAM" id="SignalP"/>
    </source>
</evidence>
<keyword evidence="3" id="KW-0378">Hydrolase</keyword>